<dbReference type="HAMAP" id="MF_01940">
    <property type="entry name" value="RNA_CPDase"/>
    <property type="match status" value="1"/>
</dbReference>
<feature type="short sequence motif" description="HXTX 2" evidence="2">
    <location>
        <begin position="133"/>
        <end position="136"/>
    </location>
</feature>
<dbReference type="InterPro" id="IPR004175">
    <property type="entry name" value="RNA_CPDase"/>
</dbReference>
<dbReference type="EMBL" id="JAUSSU010000004">
    <property type="protein sequence ID" value="MDQ0112617.1"/>
    <property type="molecule type" value="Genomic_DNA"/>
</dbReference>
<dbReference type="Proteomes" id="UP001229346">
    <property type="component" value="Unassembled WGS sequence"/>
</dbReference>
<keyword evidence="5" id="KW-1185">Reference proteome</keyword>
<comment type="function">
    <text evidence="2">Hydrolyzes RNA 2',3'-cyclic phosphodiester to an RNA 2'-phosphomonoester.</text>
</comment>
<evidence type="ECO:0000256" key="1">
    <source>
        <dbReference type="ARBA" id="ARBA00022801"/>
    </source>
</evidence>
<gene>
    <name evidence="4" type="ORF">J2T15_002052</name>
</gene>
<proteinExistence type="inferred from homology"/>
<organism evidence="4 5">
    <name type="scientific">Paenibacillus harenae</name>
    <dbReference type="NCBI Taxonomy" id="306543"/>
    <lineage>
        <taxon>Bacteria</taxon>
        <taxon>Bacillati</taxon>
        <taxon>Bacillota</taxon>
        <taxon>Bacilli</taxon>
        <taxon>Bacillales</taxon>
        <taxon>Paenibacillaceae</taxon>
        <taxon>Paenibacillus</taxon>
    </lineage>
</organism>
<comment type="similarity">
    <text evidence="2">Belongs to the 2H phosphoesterase superfamily. ThpR family.</text>
</comment>
<keyword evidence="1 2" id="KW-0378">Hydrolase</keyword>
<accession>A0ABT9U027</accession>
<dbReference type="NCBIfam" id="TIGR02258">
    <property type="entry name" value="2_5_ligase"/>
    <property type="match status" value="1"/>
</dbReference>
<dbReference type="PANTHER" id="PTHR35561">
    <property type="entry name" value="RNA 2',3'-CYCLIC PHOSPHODIESTERASE"/>
    <property type="match status" value="1"/>
</dbReference>
<dbReference type="InterPro" id="IPR014051">
    <property type="entry name" value="Phosphoesterase_HXTX"/>
</dbReference>
<evidence type="ECO:0000256" key="2">
    <source>
        <dbReference type="HAMAP-Rule" id="MF_01940"/>
    </source>
</evidence>
<dbReference type="GO" id="GO:0016874">
    <property type="term" value="F:ligase activity"/>
    <property type="evidence" value="ECO:0007669"/>
    <property type="project" value="UniProtKB-KW"/>
</dbReference>
<sequence>MNKAHTEQVRLFVAVPLPEAIKDHLTRWAQQNKTKLPFRKWTHPADYHITLQFLGETSMDKLERLKTALSDVQLPTFGLRLNTVGTFGPPKAPRILWTSVDGDLPSLGSLHKDVVRRTSPLGFVPEDRPYKPHITLARTFAGEGGLDAAPFSGFRSSEQWTVDHFVLMRTHLRASPMYETIGKYPLSNR</sequence>
<dbReference type="EC" id="3.1.4.58" evidence="2"/>
<evidence type="ECO:0000259" key="3">
    <source>
        <dbReference type="Pfam" id="PF02834"/>
    </source>
</evidence>
<feature type="short sequence motif" description="HXTX 1" evidence="2">
    <location>
        <begin position="48"/>
        <end position="51"/>
    </location>
</feature>
<dbReference type="RefSeq" id="WP_307203528.1">
    <property type="nucleotide sequence ID" value="NZ_JAUSSU010000004.1"/>
</dbReference>
<feature type="domain" description="Phosphoesterase HXTX" evidence="3">
    <location>
        <begin position="15"/>
        <end position="97"/>
    </location>
</feature>
<evidence type="ECO:0000313" key="4">
    <source>
        <dbReference type="EMBL" id="MDQ0112617.1"/>
    </source>
</evidence>
<keyword evidence="4" id="KW-0436">Ligase</keyword>
<comment type="caution">
    <text evidence="4">The sequence shown here is derived from an EMBL/GenBank/DDBJ whole genome shotgun (WGS) entry which is preliminary data.</text>
</comment>
<dbReference type="PANTHER" id="PTHR35561:SF1">
    <property type="entry name" value="RNA 2',3'-CYCLIC PHOSPHODIESTERASE"/>
    <property type="match status" value="1"/>
</dbReference>
<reference evidence="4 5" key="1">
    <citation type="submission" date="2023-07" db="EMBL/GenBank/DDBJ databases">
        <title>Sorghum-associated microbial communities from plants grown in Nebraska, USA.</title>
        <authorList>
            <person name="Schachtman D."/>
        </authorList>
    </citation>
    <scope>NUCLEOTIDE SEQUENCE [LARGE SCALE GENOMIC DNA]</scope>
    <source>
        <strain evidence="4 5">CC482</strain>
    </source>
</reference>
<dbReference type="SUPFAM" id="SSF55144">
    <property type="entry name" value="LigT-like"/>
    <property type="match status" value="1"/>
</dbReference>
<dbReference type="Pfam" id="PF02834">
    <property type="entry name" value="LigT_PEase"/>
    <property type="match status" value="2"/>
</dbReference>
<evidence type="ECO:0000313" key="5">
    <source>
        <dbReference type="Proteomes" id="UP001229346"/>
    </source>
</evidence>
<protein>
    <recommendedName>
        <fullName evidence="2">RNA 2',3'-cyclic phosphodiesterase</fullName>
        <shortName evidence="2">RNA 2',3'-CPDase</shortName>
        <ecNumber evidence="2">3.1.4.58</ecNumber>
    </recommendedName>
</protein>
<feature type="active site" description="Proton donor" evidence="2">
    <location>
        <position position="48"/>
    </location>
</feature>
<name>A0ABT9U027_PAEHA</name>
<dbReference type="InterPro" id="IPR009097">
    <property type="entry name" value="Cyclic_Pdiesterase"/>
</dbReference>
<feature type="active site" description="Proton acceptor" evidence="2">
    <location>
        <position position="133"/>
    </location>
</feature>
<feature type="domain" description="Phosphoesterase HXTX" evidence="3">
    <location>
        <begin position="107"/>
        <end position="178"/>
    </location>
</feature>
<dbReference type="Gene3D" id="3.90.1140.10">
    <property type="entry name" value="Cyclic phosphodiesterase"/>
    <property type="match status" value="1"/>
</dbReference>
<comment type="catalytic activity">
    <reaction evidence="2">
        <text>a 3'-end 2',3'-cyclophospho-ribonucleotide-RNA + H2O = a 3'-end 2'-phospho-ribonucleotide-RNA + H(+)</text>
        <dbReference type="Rhea" id="RHEA:11828"/>
        <dbReference type="Rhea" id="RHEA-COMP:10464"/>
        <dbReference type="Rhea" id="RHEA-COMP:17353"/>
        <dbReference type="ChEBI" id="CHEBI:15377"/>
        <dbReference type="ChEBI" id="CHEBI:15378"/>
        <dbReference type="ChEBI" id="CHEBI:83064"/>
        <dbReference type="ChEBI" id="CHEBI:173113"/>
        <dbReference type="EC" id="3.1.4.58"/>
    </reaction>
</comment>